<accession>A0AAV4RU91</accession>
<comment type="caution">
    <text evidence="2">The sequence shown here is derived from an EMBL/GenBank/DDBJ whole genome shotgun (WGS) entry which is preliminary data.</text>
</comment>
<keyword evidence="3" id="KW-1185">Reference proteome</keyword>
<proteinExistence type="predicted"/>
<sequence length="162" mass="17729">MGKTWGGVEKNFLLRMEMNNQPSNRLGWRDKNAATPHPPFPPSLTSKPPGLSFRKGKSTFSPGWPGKGGKTLGWIPRHISSSSVAGERGIWASIHRGSINWSCLQSFCFHSFGDAFCFLFGPWISNHGEMNGTERCPHCRVRGSVFCSGGMGVCCSSSCVFD</sequence>
<reference evidence="2 3" key="1">
    <citation type="submission" date="2021-06" db="EMBL/GenBank/DDBJ databases">
        <title>Caerostris extrusa draft genome.</title>
        <authorList>
            <person name="Kono N."/>
            <person name="Arakawa K."/>
        </authorList>
    </citation>
    <scope>NUCLEOTIDE SEQUENCE [LARGE SCALE GENOMIC DNA]</scope>
</reference>
<evidence type="ECO:0000256" key="1">
    <source>
        <dbReference type="SAM" id="MobiDB-lite"/>
    </source>
</evidence>
<dbReference type="EMBL" id="BPLR01008509">
    <property type="protein sequence ID" value="GIY25275.1"/>
    <property type="molecule type" value="Genomic_DNA"/>
</dbReference>
<evidence type="ECO:0000313" key="3">
    <source>
        <dbReference type="Proteomes" id="UP001054945"/>
    </source>
</evidence>
<evidence type="ECO:0000313" key="2">
    <source>
        <dbReference type="EMBL" id="GIY25275.1"/>
    </source>
</evidence>
<dbReference type="Proteomes" id="UP001054945">
    <property type="component" value="Unassembled WGS sequence"/>
</dbReference>
<name>A0AAV4RU91_CAEEX</name>
<gene>
    <name evidence="2" type="ORF">CEXT_333521</name>
</gene>
<feature type="region of interest" description="Disordered" evidence="1">
    <location>
        <begin position="25"/>
        <end position="59"/>
    </location>
</feature>
<protein>
    <submittedName>
        <fullName evidence="2">Uncharacterized protein</fullName>
    </submittedName>
</protein>
<dbReference type="AlphaFoldDB" id="A0AAV4RU91"/>
<organism evidence="2 3">
    <name type="scientific">Caerostris extrusa</name>
    <name type="common">Bark spider</name>
    <name type="synonym">Caerostris bankana</name>
    <dbReference type="NCBI Taxonomy" id="172846"/>
    <lineage>
        <taxon>Eukaryota</taxon>
        <taxon>Metazoa</taxon>
        <taxon>Ecdysozoa</taxon>
        <taxon>Arthropoda</taxon>
        <taxon>Chelicerata</taxon>
        <taxon>Arachnida</taxon>
        <taxon>Araneae</taxon>
        <taxon>Araneomorphae</taxon>
        <taxon>Entelegynae</taxon>
        <taxon>Araneoidea</taxon>
        <taxon>Araneidae</taxon>
        <taxon>Caerostris</taxon>
    </lineage>
</organism>